<dbReference type="PANTHER" id="PTHR10804">
    <property type="entry name" value="PROTEASE FAMILY M24 METHIONYL AMINOPEPTIDASE, AMINOPEPTIDASE P"/>
    <property type="match status" value="1"/>
</dbReference>
<dbReference type="InterPro" id="IPR036390">
    <property type="entry name" value="WH_DNA-bd_sf"/>
</dbReference>
<keyword evidence="4" id="KW-1185">Reference proteome</keyword>
<accession>A0AAN7BR17</accession>
<feature type="region of interest" description="Disordered" evidence="2">
    <location>
        <begin position="388"/>
        <end position="408"/>
    </location>
</feature>
<organism evidence="3 4">
    <name type="scientific">Podospora fimiseda</name>
    <dbReference type="NCBI Taxonomy" id="252190"/>
    <lineage>
        <taxon>Eukaryota</taxon>
        <taxon>Fungi</taxon>
        <taxon>Dikarya</taxon>
        <taxon>Ascomycota</taxon>
        <taxon>Pezizomycotina</taxon>
        <taxon>Sordariomycetes</taxon>
        <taxon>Sordariomycetidae</taxon>
        <taxon>Sordariales</taxon>
        <taxon>Podosporaceae</taxon>
        <taxon>Podospora</taxon>
    </lineage>
</organism>
<dbReference type="InterPro" id="IPR036388">
    <property type="entry name" value="WH-like_DNA-bd_sf"/>
</dbReference>
<evidence type="ECO:0000313" key="3">
    <source>
        <dbReference type="EMBL" id="KAK4227940.1"/>
    </source>
</evidence>
<proteinExistence type="inferred from homology"/>
<dbReference type="Gene3D" id="3.90.230.10">
    <property type="entry name" value="Creatinase/methionine aminopeptidase superfamily"/>
    <property type="match status" value="1"/>
</dbReference>
<name>A0AAN7BR17_9PEZI</name>
<protein>
    <submittedName>
        <fullName evidence="3">Peptidase M24, structural domain-containing protein</fullName>
    </submittedName>
</protein>
<dbReference type="SUPFAM" id="SSF46785">
    <property type="entry name" value="Winged helix' DNA-binding domain"/>
    <property type="match status" value="1"/>
</dbReference>
<gene>
    <name evidence="3" type="ORF">QBC38DRAFT_175118</name>
</gene>
<comment type="similarity">
    <text evidence="1">Belongs to the peptidase M24 family.</text>
</comment>
<dbReference type="EMBL" id="MU865325">
    <property type="protein sequence ID" value="KAK4227940.1"/>
    <property type="molecule type" value="Genomic_DNA"/>
</dbReference>
<dbReference type="SUPFAM" id="SSF55920">
    <property type="entry name" value="Creatinase/aminopeptidase"/>
    <property type="match status" value="1"/>
</dbReference>
<feature type="compositionally biased region" description="Basic residues" evidence="2">
    <location>
        <begin position="390"/>
        <end position="399"/>
    </location>
</feature>
<dbReference type="CDD" id="cd01089">
    <property type="entry name" value="PA2G4-like"/>
    <property type="match status" value="1"/>
</dbReference>
<dbReference type="PANTHER" id="PTHR10804:SF11">
    <property type="entry name" value="PROLIFERATION-ASSOCIATED PROTEIN 2G4"/>
    <property type="match status" value="1"/>
</dbReference>
<reference evidence="3" key="1">
    <citation type="journal article" date="2023" name="Mol. Phylogenet. Evol.">
        <title>Genome-scale phylogeny and comparative genomics of the fungal order Sordariales.</title>
        <authorList>
            <person name="Hensen N."/>
            <person name="Bonometti L."/>
            <person name="Westerberg I."/>
            <person name="Brannstrom I.O."/>
            <person name="Guillou S."/>
            <person name="Cros-Aarteil S."/>
            <person name="Calhoun S."/>
            <person name="Haridas S."/>
            <person name="Kuo A."/>
            <person name="Mondo S."/>
            <person name="Pangilinan J."/>
            <person name="Riley R."/>
            <person name="LaButti K."/>
            <person name="Andreopoulos B."/>
            <person name="Lipzen A."/>
            <person name="Chen C."/>
            <person name="Yan M."/>
            <person name="Daum C."/>
            <person name="Ng V."/>
            <person name="Clum A."/>
            <person name="Steindorff A."/>
            <person name="Ohm R.A."/>
            <person name="Martin F."/>
            <person name="Silar P."/>
            <person name="Natvig D.O."/>
            <person name="Lalanne C."/>
            <person name="Gautier V."/>
            <person name="Ament-Velasquez S.L."/>
            <person name="Kruys A."/>
            <person name="Hutchinson M.I."/>
            <person name="Powell A.J."/>
            <person name="Barry K."/>
            <person name="Miller A.N."/>
            <person name="Grigoriev I.V."/>
            <person name="Debuchy R."/>
            <person name="Gladieux P."/>
            <person name="Hiltunen Thoren M."/>
            <person name="Johannesson H."/>
        </authorList>
    </citation>
    <scope>NUCLEOTIDE SEQUENCE</scope>
    <source>
        <strain evidence="3">CBS 990.96</strain>
    </source>
</reference>
<sequence length="408" mass="44589">MASEDKDNKEIDYTLNNPDTLTKYKTAAQISEKVLGEVSKLCVAGSKIVDICEKGDKLIEEEIAKVYRGKKITKGFSHPTTISPSAFVTPYTPLKGDEKEASVEIKAGEPIKIQLGAQIDGFGSIVCDTVIAPAEAETEPVIEGRTADLLLATYYANELLLRLMVPPGLLASGTDEEKAKAASVKPPTQSKITSLLEKVAQAYECNIIESTTSWLFTRNEIEGTKKIVISPGEGTKGEGVPEVGDVWGVEMGVSLGSGKVKQFEQRTTLHRRTTTTYALKRPTSRKILSEVQKKFGTFPFSLRQLDDERDAKSGVIECVRGNVFRQYEVTGEKDEAPVARLLTTIAITKNGITKIGAPPALDLTKAKSDKKIEDEEILKILEQPLARNTGKNKKKKKATKKEGEADEE</sequence>
<comment type="caution">
    <text evidence="3">The sequence shown here is derived from an EMBL/GenBank/DDBJ whole genome shotgun (WGS) entry which is preliminary data.</text>
</comment>
<dbReference type="InterPro" id="IPR036005">
    <property type="entry name" value="Creatinase/aminopeptidase-like"/>
</dbReference>
<dbReference type="InterPro" id="IPR047113">
    <property type="entry name" value="PA2G4/ARX1"/>
</dbReference>
<reference evidence="3" key="2">
    <citation type="submission" date="2023-05" db="EMBL/GenBank/DDBJ databases">
        <authorList>
            <consortium name="Lawrence Berkeley National Laboratory"/>
            <person name="Steindorff A."/>
            <person name="Hensen N."/>
            <person name="Bonometti L."/>
            <person name="Westerberg I."/>
            <person name="Brannstrom I.O."/>
            <person name="Guillou S."/>
            <person name="Cros-Aarteil S."/>
            <person name="Calhoun S."/>
            <person name="Haridas S."/>
            <person name="Kuo A."/>
            <person name="Mondo S."/>
            <person name="Pangilinan J."/>
            <person name="Riley R."/>
            <person name="Labutti K."/>
            <person name="Andreopoulos B."/>
            <person name="Lipzen A."/>
            <person name="Chen C."/>
            <person name="Yanf M."/>
            <person name="Daum C."/>
            <person name="Ng V."/>
            <person name="Clum A."/>
            <person name="Ohm R."/>
            <person name="Martin F."/>
            <person name="Silar P."/>
            <person name="Natvig D."/>
            <person name="Lalanne C."/>
            <person name="Gautier V."/>
            <person name="Ament-Velasquez S.L."/>
            <person name="Kruys A."/>
            <person name="Hutchinson M.I."/>
            <person name="Powell A.J."/>
            <person name="Barry K."/>
            <person name="Miller A.N."/>
            <person name="Grigoriev I.V."/>
            <person name="Debuchy R."/>
            <person name="Gladieux P."/>
            <person name="Thoren M.H."/>
            <person name="Johannesson H."/>
        </authorList>
    </citation>
    <scope>NUCLEOTIDE SEQUENCE</scope>
    <source>
        <strain evidence="3">CBS 990.96</strain>
    </source>
</reference>
<dbReference type="Proteomes" id="UP001301958">
    <property type="component" value="Unassembled WGS sequence"/>
</dbReference>
<evidence type="ECO:0000256" key="2">
    <source>
        <dbReference type="SAM" id="MobiDB-lite"/>
    </source>
</evidence>
<evidence type="ECO:0000256" key="1">
    <source>
        <dbReference type="ARBA" id="ARBA00007319"/>
    </source>
</evidence>
<dbReference type="FunFam" id="1.10.10.10:FF:000029">
    <property type="entry name" value="Proliferation-associated 2G4, a"/>
    <property type="match status" value="1"/>
</dbReference>
<dbReference type="AlphaFoldDB" id="A0AAN7BR17"/>
<evidence type="ECO:0000313" key="4">
    <source>
        <dbReference type="Proteomes" id="UP001301958"/>
    </source>
</evidence>
<dbReference type="Gene3D" id="1.10.10.10">
    <property type="entry name" value="Winged helix-like DNA-binding domain superfamily/Winged helix DNA-binding domain"/>
    <property type="match status" value="1"/>
</dbReference>
<dbReference type="FunFam" id="3.90.230.10:FF:000016">
    <property type="entry name" value="Putative curved dna-binding protein"/>
    <property type="match status" value="1"/>
</dbReference>